<reference evidence="1 2" key="1">
    <citation type="journal article" date="2023" name="IMA Fungus">
        <title>Comparative genomic study of the Penicillium genus elucidates a diverse pangenome and 15 lateral gene transfer events.</title>
        <authorList>
            <person name="Petersen C."/>
            <person name="Sorensen T."/>
            <person name="Nielsen M.R."/>
            <person name="Sondergaard T.E."/>
            <person name="Sorensen J.L."/>
            <person name="Fitzpatrick D.A."/>
            <person name="Frisvad J.C."/>
            <person name="Nielsen K.L."/>
        </authorList>
    </citation>
    <scope>NUCLEOTIDE SEQUENCE [LARGE SCALE GENOMIC DNA]</scope>
    <source>
        <strain evidence="1 2">IBT 3361</strain>
    </source>
</reference>
<keyword evidence="2" id="KW-1185">Reference proteome</keyword>
<evidence type="ECO:0000313" key="1">
    <source>
        <dbReference type="EMBL" id="KAJ5284591.1"/>
    </source>
</evidence>
<evidence type="ECO:0000313" key="2">
    <source>
        <dbReference type="Proteomes" id="UP001220256"/>
    </source>
</evidence>
<name>A0ABQ8X080_PENCH</name>
<dbReference type="EMBL" id="JAPVEB010000001">
    <property type="protein sequence ID" value="KAJ5284591.1"/>
    <property type="molecule type" value="Genomic_DNA"/>
</dbReference>
<sequence length="76" mass="8838">MNWMNNHPEEAITKYHREACKLGKLNANSLQPEKKLPSELESRKDGILTDEEILILAHFQPQVRKQFSKAFMTTGR</sequence>
<dbReference type="Proteomes" id="UP001220256">
    <property type="component" value="Unassembled WGS sequence"/>
</dbReference>
<proteinExistence type="predicted"/>
<organism evidence="1 2">
    <name type="scientific">Penicillium chrysogenum</name>
    <name type="common">Penicillium notatum</name>
    <dbReference type="NCBI Taxonomy" id="5076"/>
    <lineage>
        <taxon>Eukaryota</taxon>
        <taxon>Fungi</taxon>
        <taxon>Dikarya</taxon>
        <taxon>Ascomycota</taxon>
        <taxon>Pezizomycotina</taxon>
        <taxon>Eurotiomycetes</taxon>
        <taxon>Eurotiomycetidae</taxon>
        <taxon>Eurotiales</taxon>
        <taxon>Aspergillaceae</taxon>
        <taxon>Penicillium</taxon>
        <taxon>Penicillium chrysogenum species complex</taxon>
    </lineage>
</organism>
<protein>
    <submittedName>
        <fullName evidence="1">Uncharacterized protein</fullName>
    </submittedName>
</protein>
<comment type="caution">
    <text evidence="1">The sequence shown here is derived from an EMBL/GenBank/DDBJ whole genome shotgun (WGS) entry which is preliminary data.</text>
</comment>
<accession>A0ABQ8X080</accession>
<gene>
    <name evidence="1" type="ORF">N7505_002571</name>
</gene>